<protein>
    <submittedName>
        <fullName evidence="2">Uncharacterized protein</fullName>
    </submittedName>
</protein>
<evidence type="ECO:0000256" key="1">
    <source>
        <dbReference type="SAM" id="MobiDB-lite"/>
    </source>
</evidence>
<reference evidence="2 3" key="1">
    <citation type="submission" date="2014-04" db="EMBL/GenBank/DDBJ databases">
        <authorList>
            <person name="Sibley D."/>
            <person name="Venepally P."/>
            <person name="Karamycheva S."/>
            <person name="Hadjithomas M."/>
            <person name="Khan A."/>
            <person name="Brunk B."/>
            <person name="Roos D."/>
            <person name="Caler E."/>
            <person name="Lorenzi H."/>
        </authorList>
    </citation>
    <scope>NUCLEOTIDE SEQUENCE [LARGE SCALE GENOMIC DNA]</scope>
    <source>
        <strain evidence="2 3">MAS</strain>
    </source>
</reference>
<feature type="compositionally biased region" description="Basic residues" evidence="1">
    <location>
        <begin position="39"/>
        <end position="48"/>
    </location>
</feature>
<feature type="region of interest" description="Disordered" evidence="1">
    <location>
        <begin position="210"/>
        <end position="229"/>
    </location>
</feature>
<evidence type="ECO:0000313" key="2">
    <source>
        <dbReference type="EMBL" id="KFH05108.1"/>
    </source>
</evidence>
<feature type="compositionally biased region" description="Basic and acidic residues" evidence="1">
    <location>
        <begin position="146"/>
        <end position="167"/>
    </location>
</feature>
<sequence length="229" mass="26723">MRGCRGKQRGAEKANARRQRLHVREETKDGGNKGDNERRRGRRGKRKDLRVDETRKSGSDGPKLAQRSVERLRCAETRREGRGQKKEEEKEEESALLQERQIEFENSKKIREERDSGRRRIRRKTARKAARAADTARVSIGQEAAEQQRENRHTYDGESRKDRAREGGRRKRTRGRKQEKMQNETRMKTLRRAEKADSVVYACSLKFRVGDASDEEEGEDTTGNSKRKK</sequence>
<feature type="compositionally biased region" description="Basic residues" evidence="1">
    <location>
        <begin position="119"/>
        <end position="130"/>
    </location>
</feature>
<organism evidence="2 3">
    <name type="scientific">Toxoplasma gondii MAS</name>
    <dbReference type="NCBI Taxonomy" id="943118"/>
    <lineage>
        <taxon>Eukaryota</taxon>
        <taxon>Sar</taxon>
        <taxon>Alveolata</taxon>
        <taxon>Apicomplexa</taxon>
        <taxon>Conoidasida</taxon>
        <taxon>Coccidia</taxon>
        <taxon>Eucoccidiorida</taxon>
        <taxon>Eimeriorina</taxon>
        <taxon>Sarcocystidae</taxon>
        <taxon>Toxoplasma</taxon>
    </lineage>
</organism>
<dbReference type="Proteomes" id="UP000028821">
    <property type="component" value="Unassembled WGS sequence"/>
</dbReference>
<feature type="region of interest" description="Disordered" evidence="1">
    <location>
        <begin position="1"/>
        <end position="192"/>
    </location>
</feature>
<feature type="compositionally biased region" description="Basic and acidic residues" evidence="1">
    <location>
        <begin position="22"/>
        <end position="38"/>
    </location>
</feature>
<gene>
    <name evidence="2" type="ORF">TGMAS_365090</name>
</gene>
<comment type="caution">
    <text evidence="2">The sequence shown here is derived from an EMBL/GenBank/DDBJ whole genome shotgun (WGS) entry which is preliminary data.</text>
</comment>
<evidence type="ECO:0000313" key="3">
    <source>
        <dbReference type="Proteomes" id="UP000028821"/>
    </source>
</evidence>
<dbReference type="VEuPathDB" id="ToxoDB:TGMAS_365090"/>
<dbReference type="EMBL" id="AEXC02002440">
    <property type="protein sequence ID" value="KFH05108.1"/>
    <property type="molecule type" value="Genomic_DNA"/>
</dbReference>
<feature type="compositionally biased region" description="Basic and acidic residues" evidence="1">
    <location>
        <begin position="68"/>
        <end position="88"/>
    </location>
</feature>
<feature type="compositionally biased region" description="Basic and acidic residues" evidence="1">
    <location>
        <begin position="49"/>
        <end position="58"/>
    </location>
</feature>
<feature type="compositionally biased region" description="Basic and acidic residues" evidence="1">
    <location>
        <begin position="176"/>
        <end position="192"/>
    </location>
</feature>
<feature type="compositionally biased region" description="Basic and acidic residues" evidence="1">
    <location>
        <begin position="100"/>
        <end position="118"/>
    </location>
</feature>
<name>A0A086PXM6_TOXGO</name>
<dbReference type="AlphaFoldDB" id="A0A086PXM6"/>
<accession>A0A086PXM6</accession>
<proteinExistence type="predicted"/>